<evidence type="ECO:0000256" key="3">
    <source>
        <dbReference type="ARBA" id="ARBA00022525"/>
    </source>
</evidence>
<name>A0A1B0CTP1_LUTLO</name>
<feature type="disulfide bond" evidence="13">
    <location>
        <begin position="320"/>
        <end position="325"/>
    </location>
</feature>
<feature type="binding site" evidence="12">
    <location>
        <position position="556"/>
    </location>
    <ligand>
        <name>Zn(2+)</name>
        <dbReference type="ChEBI" id="CHEBI:29105"/>
        <label>2</label>
    </ligand>
</feature>
<feature type="binding site" evidence="12">
    <location>
        <position position="374"/>
    </location>
    <ligand>
        <name>Zn(2+)</name>
        <dbReference type="ChEBI" id="CHEBI:29105"/>
        <label>2</label>
    </ligand>
</feature>
<evidence type="ECO:0000256" key="9">
    <source>
        <dbReference type="ARBA" id="ARBA00023180"/>
    </source>
</evidence>
<feature type="binding site" evidence="12">
    <location>
        <position position="374"/>
    </location>
    <ligand>
        <name>Zn(2+)</name>
        <dbReference type="ChEBI" id="CHEBI:29105"/>
        <label>1</label>
    </ligand>
</feature>
<feature type="disulfide bond" evidence="13">
    <location>
        <begin position="482"/>
        <end position="530"/>
    </location>
</feature>
<reference evidence="16" key="1">
    <citation type="submission" date="2020-05" db="UniProtKB">
        <authorList>
            <consortium name="EnsemblMetazoa"/>
        </authorList>
    </citation>
    <scope>IDENTIFICATION</scope>
    <source>
        <strain evidence="16">Jacobina</strain>
    </source>
</reference>
<dbReference type="Pfam" id="PF19272">
    <property type="entry name" value="ASMase_C"/>
    <property type="match status" value="1"/>
</dbReference>
<keyword evidence="17" id="KW-1185">Reference proteome</keyword>
<dbReference type="EnsemblMetazoa" id="LLOJ008241-RA">
    <property type="protein sequence ID" value="LLOJ008241-PA"/>
    <property type="gene ID" value="LLOJ008241"/>
</dbReference>
<feature type="disulfide bond" evidence="13">
    <location>
        <begin position="326"/>
        <end position="345"/>
    </location>
</feature>
<keyword evidence="3" id="KW-0964">Secreted</keyword>
<dbReference type="GO" id="GO:0016798">
    <property type="term" value="F:hydrolase activity, acting on glycosyl bonds"/>
    <property type="evidence" value="ECO:0007669"/>
    <property type="project" value="UniProtKB-KW"/>
</dbReference>
<dbReference type="Gene3D" id="3.60.21.10">
    <property type="match status" value="1"/>
</dbReference>
<dbReference type="PROSITE" id="PS50015">
    <property type="entry name" value="SAP_B"/>
    <property type="match status" value="1"/>
</dbReference>
<evidence type="ECO:0000256" key="7">
    <source>
        <dbReference type="ARBA" id="ARBA00022833"/>
    </source>
</evidence>
<dbReference type="GO" id="GO:0046513">
    <property type="term" value="P:ceramide biosynthetic process"/>
    <property type="evidence" value="ECO:0007669"/>
    <property type="project" value="TreeGrafter"/>
</dbReference>
<dbReference type="GO" id="GO:0061750">
    <property type="term" value="F:acid sphingomyelin phosphodiesterase activity"/>
    <property type="evidence" value="ECO:0007669"/>
    <property type="project" value="TreeGrafter"/>
</dbReference>
<feature type="chain" id="PRO_5008406157" description="Sphingomyelin phosphodiesterase" evidence="14">
    <location>
        <begin position="24"/>
        <end position="713"/>
    </location>
</feature>
<evidence type="ECO:0000256" key="6">
    <source>
        <dbReference type="ARBA" id="ARBA00022801"/>
    </source>
</evidence>
<evidence type="ECO:0000256" key="14">
    <source>
        <dbReference type="SAM" id="SignalP"/>
    </source>
</evidence>
<keyword evidence="5 14" id="KW-0732">Signal</keyword>
<dbReference type="AlphaFoldDB" id="A0A1B0CTP1"/>
<accession>A0A1B0CTP1</accession>
<comment type="function">
    <text evidence="11">Converts sphingomyelin to ceramide.</text>
</comment>
<keyword evidence="7 12" id="KW-0862">Zinc</keyword>
<comment type="catalytic activity">
    <reaction evidence="10">
        <text>a sphingomyelin + H2O = phosphocholine + an N-acylsphing-4-enine + H(+)</text>
        <dbReference type="Rhea" id="RHEA:19253"/>
        <dbReference type="ChEBI" id="CHEBI:15377"/>
        <dbReference type="ChEBI" id="CHEBI:15378"/>
        <dbReference type="ChEBI" id="CHEBI:17636"/>
        <dbReference type="ChEBI" id="CHEBI:52639"/>
        <dbReference type="ChEBI" id="CHEBI:295975"/>
        <dbReference type="EC" id="3.1.4.12"/>
    </reaction>
    <physiologicalReaction direction="left-to-right" evidence="10">
        <dbReference type="Rhea" id="RHEA:19254"/>
    </physiologicalReaction>
</comment>
<evidence type="ECO:0000256" key="12">
    <source>
        <dbReference type="PIRSR" id="PIRSR000948-1"/>
    </source>
</evidence>
<dbReference type="EMBL" id="AJWK01027794">
    <property type="status" value="NOT_ANNOTATED_CDS"/>
    <property type="molecule type" value="Genomic_DNA"/>
</dbReference>
<keyword evidence="9" id="KW-0325">Glycoprotein</keyword>
<dbReference type="InterPro" id="IPR029052">
    <property type="entry name" value="Metallo-depent_PP-like"/>
</dbReference>
<dbReference type="EC" id="3.1.4.12" evidence="11"/>
<feature type="binding site" evidence="12">
    <location>
        <position position="522"/>
    </location>
    <ligand>
        <name>Zn(2+)</name>
        <dbReference type="ChEBI" id="CHEBI:29105"/>
        <label>2</label>
    </ligand>
</feature>
<feature type="disulfide bond" evidence="13">
    <location>
        <begin position="681"/>
        <end position="685"/>
    </location>
</feature>
<keyword evidence="4 12" id="KW-0479">Metal-binding</keyword>
<comment type="similarity">
    <text evidence="2 11">Belongs to the acid sphingomyelinase family.</text>
</comment>
<comment type="cofactor">
    <cofactor evidence="12">
        <name>Zn(2+)</name>
        <dbReference type="ChEBI" id="CHEBI:29105"/>
    </cofactor>
    <text evidence="12">Binds 2 Zn(2+) ions per subunit.</text>
</comment>
<evidence type="ECO:0000256" key="8">
    <source>
        <dbReference type="ARBA" id="ARBA00023157"/>
    </source>
</evidence>
<evidence type="ECO:0000256" key="1">
    <source>
        <dbReference type="ARBA" id="ARBA00004613"/>
    </source>
</evidence>
<evidence type="ECO:0000256" key="4">
    <source>
        <dbReference type="ARBA" id="ARBA00022723"/>
    </source>
</evidence>
<dbReference type="InterPro" id="IPR004843">
    <property type="entry name" value="Calcineurin-like_PHP"/>
</dbReference>
<dbReference type="GO" id="GO:0046872">
    <property type="term" value="F:metal ion binding"/>
    <property type="evidence" value="ECO:0007669"/>
    <property type="project" value="UniProtKB-KW"/>
</dbReference>
<dbReference type="PANTHER" id="PTHR10340">
    <property type="entry name" value="SPHINGOMYELIN PHOSPHODIESTERASE"/>
    <property type="match status" value="1"/>
</dbReference>
<dbReference type="VEuPathDB" id="VectorBase:LLOJ008241"/>
<dbReference type="Proteomes" id="UP000092461">
    <property type="component" value="Unassembled WGS sequence"/>
</dbReference>
<dbReference type="EMBL" id="AJWK01027793">
    <property type="status" value="NOT_ANNOTATED_CDS"/>
    <property type="molecule type" value="Genomic_DNA"/>
</dbReference>
<sequence length="713" mass="81980">MALSGIKLALVFAIFLSPSPIKARLIDNLVTMGHNDIIHVNAGDFEKEFHAEFTKYETVNETTNRLSDMIQILRDSKYKMVIVDDIPNAKDPQRCLTCRAVTYSFLTFNSTGVDDDFLEKVAVDLCLLLQLGGTENVCKDQVATFKPMMAYIVKHTENILPDRICGITQQSFECGSIEDLYEEFPVAFQEPTLPRNATSKSSPLTHKSRHNLTILHLTDFHYDPLYAVGSAAECKEQICCRGNVVPHNGAGFWGDYRGCDSPWHTLENVVEEIKRRYSKIDMIYFTGDIVDHFYWKTSTEGNKKSITDLTELFKKAFPECKEQICCRGNVVPHNGAGFWGDYRGCDSPWHTLENVVEEIKRRYSKIDMIYFTGDIVDHFYWKTSTEGNKKSITDLTELFKKAFPGIALYPVLGNHEAHPSNTFAPNDVEGENISTRWLYEHIGDVWSEWLPQAALATLRESGYYSVKLYNGLRVIAINNNFCYHTNYWLLHNSSYFAQQLEWLQEALQLATTAKEKVHIISHIPSNERDCFGPWAREYRKLVEKFSPIISGIFNGHTHEDEFNVFYSKSDPSKALNVAWNGGSATTFAYFNSNFRLYYADLDTFEVLDYDTWWYNLTEANLTPDKKPTWQSYSFAKEYGLQSLSPANLDKLIKDFAHNRDKLFSYWKRKVKYSDAQLSQGCNEQCLTETLCDIVFVEHGDNTKCEELLKIFYS</sequence>
<evidence type="ECO:0000259" key="15">
    <source>
        <dbReference type="PROSITE" id="PS50015"/>
    </source>
</evidence>
<evidence type="ECO:0000256" key="5">
    <source>
        <dbReference type="ARBA" id="ARBA00022729"/>
    </source>
</evidence>
<evidence type="ECO:0000256" key="2">
    <source>
        <dbReference type="ARBA" id="ARBA00008234"/>
    </source>
</evidence>
<dbReference type="InterPro" id="IPR008139">
    <property type="entry name" value="SaposinB_dom"/>
</dbReference>
<evidence type="ECO:0000313" key="16">
    <source>
        <dbReference type="EnsemblMetazoa" id="LLOJ008241-PA"/>
    </source>
</evidence>
<dbReference type="GO" id="GO:0016020">
    <property type="term" value="C:membrane"/>
    <property type="evidence" value="ECO:0007669"/>
    <property type="project" value="GOC"/>
</dbReference>
<dbReference type="Pfam" id="PF00149">
    <property type="entry name" value="Metallophos"/>
    <property type="match status" value="2"/>
</dbReference>
<evidence type="ECO:0000313" key="17">
    <source>
        <dbReference type="Proteomes" id="UP000092461"/>
    </source>
</evidence>
<dbReference type="InterPro" id="IPR041805">
    <property type="entry name" value="ASMase/PPN1_MPP"/>
</dbReference>
<feature type="domain" description="Saposin B-type" evidence="15">
    <location>
        <begin position="91"/>
        <end position="178"/>
    </location>
</feature>
<dbReference type="SUPFAM" id="SSF56300">
    <property type="entry name" value="Metallo-dependent phosphatases"/>
    <property type="match status" value="2"/>
</dbReference>
<dbReference type="GO" id="GO:0005764">
    <property type="term" value="C:lysosome"/>
    <property type="evidence" value="ECO:0007669"/>
    <property type="project" value="TreeGrafter"/>
</dbReference>
<dbReference type="InterPro" id="IPR011160">
    <property type="entry name" value="Sphingomy_PDE"/>
</dbReference>
<keyword evidence="8 13" id="KW-1015">Disulfide bond</keyword>
<keyword evidence="11" id="KW-0326">Glycosidase</keyword>
<comment type="subcellular location">
    <subcellularLocation>
        <location evidence="1">Secreted</location>
    </subcellularLocation>
</comment>
<dbReference type="EMBL" id="AJWK01027792">
    <property type="status" value="NOT_ANNOTATED_CDS"/>
    <property type="molecule type" value="Genomic_DNA"/>
</dbReference>
<dbReference type="PANTHER" id="PTHR10340:SF29">
    <property type="entry name" value="SPHINGOMYELIN PHOSPHODIESTERASE"/>
    <property type="match status" value="1"/>
</dbReference>
<evidence type="ECO:0000256" key="11">
    <source>
        <dbReference type="PIRNR" id="PIRNR000948"/>
    </source>
</evidence>
<protein>
    <recommendedName>
        <fullName evidence="11">Sphingomyelin phosphodiesterase</fullName>
        <ecNumber evidence="11">3.1.4.12</ecNumber>
    </recommendedName>
</protein>
<dbReference type="GO" id="GO:0005615">
    <property type="term" value="C:extracellular space"/>
    <property type="evidence" value="ECO:0007669"/>
    <property type="project" value="TreeGrafter"/>
</dbReference>
<feature type="binding site" evidence="12">
    <location>
        <position position="558"/>
    </location>
    <ligand>
        <name>Zn(2+)</name>
        <dbReference type="ChEBI" id="CHEBI:29105"/>
        <label>1</label>
    </ligand>
</feature>
<dbReference type="VEuPathDB" id="VectorBase:LLONM1_006994"/>
<dbReference type="PIRSF" id="PIRSF000948">
    <property type="entry name" value="Sphingomy_PDE"/>
    <property type="match status" value="1"/>
</dbReference>
<organism evidence="16 17">
    <name type="scientific">Lutzomyia longipalpis</name>
    <name type="common">Sand fly</name>
    <dbReference type="NCBI Taxonomy" id="7200"/>
    <lineage>
        <taxon>Eukaryota</taxon>
        <taxon>Metazoa</taxon>
        <taxon>Ecdysozoa</taxon>
        <taxon>Arthropoda</taxon>
        <taxon>Hexapoda</taxon>
        <taxon>Insecta</taxon>
        <taxon>Pterygota</taxon>
        <taxon>Neoptera</taxon>
        <taxon>Endopterygota</taxon>
        <taxon>Diptera</taxon>
        <taxon>Nematocera</taxon>
        <taxon>Psychodoidea</taxon>
        <taxon>Psychodidae</taxon>
        <taxon>Lutzomyia</taxon>
        <taxon>Lutzomyia</taxon>
    </lineage>
</organism>
<dbReference type="GO" id="GO:0006685">
    <property type="term" value="P:sphingomyelin catabolic process"/>
    <property type="evidence" value="ECO:0007669"/>
    <property type="project" value="UniProtKB-UniRule"/>
</dbReference>
<feature type="signal peptide" evidence="14">
    <location>
        <begin position="1"/>
        <end position="23"/>
    </location>
</feature>
<evidence type="ECO:0000256" key="10">
    <source>
        <dbReference type="ARBA" id="ARBA00047268"/>
    </source>
</evidence>
<evidence type="ECO:0000256" key="13">
    <source>
        <dbReference type="PIRSR" id="PIRSR000948-2"/>
    </source>
</evidence>
<proteinExistence type="inferred from homology"/>
<dbReference type="InterPro" id="IPR045473">
    <property type="entry name" value="ASM_C"/>
</dbReference>
<dbReference type="CDD" id="cd00842">
    <property type="entry name" value="MPP_ASMase"/>
    <property type="match status" value="1"/>
</dbReference>
<feature type="binding site" evidence="12">
    <location>
        <position position="414"/>
    </location>
    <ligand>
        <name>Zn(2+)</name>
        <dbReference type="ChEBI" id="CHEBI:29105"/>
        <label>2</label>
    </ligand>
</feature>
<keyword evidence="6 11" id="KW-0378">Hydrolase</keyword>